<sequence length="429" mass="50021">MLREKEAEIDRLRLDNLDQKRCINELVEQTQRSNQLSNNERESEVAQLRKELHDQDMEMLEAEQTIAVLIRDVQVAREVATRAEKAQREAEADQMLRHVLRDSDDEDTDLIDIGKLRSELVRANKAELQSSCRVSELEQELTAFRETAEMLSVELQMSKDEKHKMKQKTQHFEKALHELEVVKTKADEDIEHWKAVAILRQELVTMLQIQAKSLRLETGNLQSAIALCQQSASNRFQALKRDRQSIEADNVRLRDELSSVQQLLKRMDNKICKVEEIDFGEAAEFEEKLIRRVAEAQAHQKQLDRRITEVEQKVMATSSTNMVSRYQRKKTPKQLEAQDNECYLQLKKEHCHFTKMKFSPFMLKKATELALEELENVEVNLCEIFSNCSCCDGQHETLVLLAKQIIAEFNRYYQYNSLSVLLLPNRDMA</sequence>
<organism evidence="1 2">
    <name type="scientific">Peronosclerospora sorghi</name>
    <dbReference type="NCBI Taxonomy" id="230839"/>
    <lineage>
        <taxon>Eukaryota</taxon>
        <taxon>Sar</taxon>
        <taxon>Stramenopiles</taxon>
        <taxon>Oomycota</taxon>
        <taxon>Peronosporomycetes</taxon>
        <taxon>Peronosporales</taxon>
        <taxon>Peronosporaceae</taxon>
        <taxon>Peronosclerospora</taxon>
    </lineage>
</organism>
<protein>
    <submittedName>
        <fullName evidence="1">Uncharacterized protein</fullName>
    </submittedName>
</protein>
<name>A0ACC0WJW6_9STRA</name>
<dbReference type="EMBL" id="CM047591">
    <property type="protein sequence ID" value="KAI9918373.1"/>
    <property type="molecule type" value="Genomic_DNA"/>
</dbReference>
<gene>
    <name evidence="1" type="ORF">PsorP6_011745</name>
</gene>
<dbReference type="Proteomes" id="UP001163321">
    <property type="component" value="Chromosome 12"/>
</dbReference>
<accession>A0ACC0WJW6</accession>
<reference evidence="1 2" key="1">
    <citation type="journal article" date="2022" name="bioRxiv">
        <title>The genome of the oomycete Peronosclerospora sorghi, a cosmopolitan pathogen of maize and sorghum, is inflated with dispersed pseudogenes.</title>
        <authorList>
            <person name="Fletcher K."/>
            <person name="Martin F."/>
            <person name="Isakeit T."/>
            <person name="Cavanaugh K."/>
            <person name="Magill C."/>
            <person name="Michelmore R."/>
        </authorList>
    </citation>
    <scope>NUCLEOTIDE SEQUENCE [LARGE SCALE GENOMIC DNA]</scope>
    <source>
        <strain evidence="1">P6</strain>
    </source>
</reference>
<keyword evidence="2" id="KW-1185">Reference proteome</keyword>
<comment type="caution">
    <text evidence="1">The sequence shown here is derived from an EMBL/GenBank/DDBJ whole genome shotgun (WGS) entry which is preliminary data.</text>
</comment>
<proteinExistence type="predicted"/>
<evidence type="ECO:0000313" key="1">
    <source>
        <dbReference type="EMBL" id="KAI9918373.1"/>
    </source>
</evidence>
<evidence type="ECO:0000313" key="2">
    <source>
        <dbReference type="Proteomes" id="UP001163321"/>
    </source>
</evidence>